<accession>A0A4R5TTZ0</accession>
<dbReference type="EMBL" id="SMTK01000004">
    <property type="protein sequence ID" value="TDK24490.1"/>
    <property type="molecule type" value="Genomic_DNA"/>
</dbReference>
<evidence type="ECO:0000313" key="3">
    <source>
        <dbReference type="Proteomes" id="UP000295411"/>
    </source>
</evidence>
<comment type="caution">
    <text evidence="2">The sequence shown here is derived from an EMBL/GenBank/DDBJ whole genome shotgun (WGS) entry which is preliminary data.</text>
</comment>
<organism evidence="2 3">
    <name type="scientific">Arthrobacter crusticola</name>
    <dbReference type="NCBI Taxonomy" id="2547960"/>
    <lineage>
        <taxon>Bacteria</taxon>
        <taxon>Bacillati</taxon>
        <taxon>Actinomycetota</taxon>
        <taxon>Actinomycetes</taxon>
        <taxon>Micrococcales</taxon>
        <taxon>Micrococcaceae</taxon>
        <taxon>Arthrobacter</taxon>
    </lineage>
</organism>
<sequence length="210" mass="23476">MSKHYADIAFTSSVRKVQEYHGTADYFPPTDTGALLDSTADPLGLREQTYLEGRDGMYLASVGETGWPYVQFRGGPPGFLKVLDKHTIGWADFQGNLQYVSTGNIRAMDRVSIIAVDYASQTRLKLFGRARIITPEDGPDILKALTVEGYQGVVERAVIVEVEAFDWNCPRHITPRYTLAELEETIDPVRQRIGRLEAENAALRARLARV</sequence>
<evidence type="ECO:0000313" key="2">
    <source>
        <dbReference type="EMBL" id="TDK24490.1"/>
    </source>
</evidence>
<protein>
    <submittedName>
        <fullName evidence="2">Pyridoxamine 5-phosphate oxidase</fullName>
    </submittedName>
</protein>
<dbReference type="Proteomes" id="UP000295411">
    <property type="component" value="Unassembled WGS sequence"/>
</dbReference>
<proteinExistence type="predicted"/>
<dbReference type="OrthoDB" id="9790331at2"/>
<dbReference type="PANTHER" id="PTHR42815:SF2">
    <property type="entry name" value="FAD-BINDING, PUTATIVE (AFU_ORTHOLOGUE AFUA_6G07600)-RELATED"/>
    <property type="match status" value="1"/>
</dbReference>
<dbReference type="SUPFAM" id="SSF50475">
    <property type="entry name" value="FMN-binding split barrel"/>
    <property type="match status" value="1"/>
</dbReference>
<feature type="domain" description="Pyridoxamine 5'-phosphate oxidase N-terminal" evidence="1">
    <location>
        <begin position="50"/>
        <end position="142"/>
    </location>
</feature>
<reference evidence="2 3" key="1">
    <citation type="submission" date="2019-03" db="EMBL/GenBank/DDBJ databases">
        <title>Arthrobacter sp. nov., an bacterium isolated from biocrust in Mu Us Desert.</title>
        <authorList>
            <person name="Lixiong L."/>
        </authorList>
    </citation>
    <scope>NUCLEOTIDE SEQUENCE [LARGE SCALE GENOMIC DNA]</scope>
    <source>
        <strain evidence="2 3">SLN-3</strain>
    </source>
</reference>
<dbReference type="RefSeq" id="WP_133404168.1">
    <property type="nucleotide sequence ID" value="NZ_SMTK01000004.1"/>
</dbReference>
<dbReference type="InterPro" id="IPR012349">
    <property type="entry name" value="Split_barrel_FMN-bd"/>
</dbReference>
<dbReference type="Gene3D" id="2.30.110.10">
    <property type="entry name" value="Electron Transport, Fmn-binding Protein, Chain A"/>
    <property type="match status" value="1"/>
</dbReference>
<dbReference type="InterPro" id="IPR011576">
    <property type="entry name" value="Pyridox_Oxase_N"/>
</dbReference>
<dbReference type="PANTHER" id="PTHR42815">
    <property type="entry name" value="FAD-BINDING, PUTATIVE (AFU_ORTHOLOGUE AFUA_6G07600)-RELATED"/>
    <property type="match status" value="1"/>
</dbReference>
<name>A0A4R5TTZ0_9MICC</name>
<gene>
    <name evidence="2" type="ORF">E2F48_11660</name>
</gene>
<dbReference type="AlphaFoldDB" id="A0A4R5TTZ0"/>
<dbReference type="Pfam" id="PF01243">
    <property type="entry name" value="PNPOx_N"/>
    <property type="match status" value="1"/>
</dbReference>
<evidence type="ECO:0000259" key="1">
    <source>
        <dbReference type="Pfam" id="PF01243"/>
    </source>
</evidence>
<keyword evidence="3" id="KW-1185">Reference proteome</keyword>